<proteinExistence type="predicted"/>
<gene>
    <name evidence="1" type="ORF">DMC30DRAFT_434755</name>
</gene>
<sequence length="457" mass="50447">MSTEPSVGAAASPQDSEPLLALDLLSSTRFFDEVLEWSRKTDRRDELYATVAVGFFAQREVTRGAVFAYRKRSRAALARLQGVDRELRAICAPLLWKNVYATGSGAALGRLVDALPSQASHVRFLKGRGCRMPGRPDSDDKVEYTKVNQSLGRAVRMCDALEELHLVRPQHNPLIPARLPNLRIVTILSSRAPRGYRKKTYVPEQRAFLSALPSLTSLNVHADESDDFLDVGALLASLPNLKHLRLAGDAIEYERALRVGADEHASRLPPLESLELVHEGEFDLDVLRTFVTGFADTLTTLHLEFYDEDRFPDDDDDDEQEVPPDVEFALQRLTSLSIGTDRLAPFISLFACPATPLTFLRLDHVPGADRRLVDILALLRAHASTLKVLYVSDKALDGRDATYDVGLATSTCDALEACCASLGVEFRFPDFVDKIPDAEEKAAVEVSALAESCDRAT</sequence>
<dbReference type="InterPro" id="IPR032675">
    <property type="entry name" value="LRR_dom_sf"/>
</dbReference>
<dbReference type="SUPFAM" id="SSF52047">
    <property type="entry name" value="RNI-like"/>
    <property type="match status" value="1"/>
</dbReference>
<dbReference type="AlphaFoldDB" id="A0A5C5G0H3"/>
<dbReference type="Proteomes" id="UP000311382">
    <property type="component" value="Unassembled WGS sequence"/>
</dbReference>
<protein>
    <recommendedName>
        <fullName evidence="3">Proteophosphoglycan ppg4</fullName>
    </recommendedName>
</protein>
<accession>A0A5C5G0H3</accession>
<reference evidence="1 2" key="1">
    <citation type="submission" date="2019-03" db="EMBL/GenBank/DDBJ databases">
        <title>Rhodosporidium diobovatum UCD-FST 08-225 genome sequencing, assembly, and annotation.</title>
        <authorList>
            <person name="Fakankun I.U."/>
            <person name="Fristensky B."/>
            <person name="Levin D.B."/>
        </authorList>
    </citation>
    <scope>NUCLEOTIDE SEQUENCE [LARGE SCALE GENOMIC DNA]</scope>
    <source>
        <strain evidence="1 2">UCD-FST 08-225</strain>
    </source>
</reference>
<dbReference type="OrthoDB" id="5273213at2759"/>
<keyword evidence="2" id="KW-1185">Reference proteome</keyword>
<comment type="caution">
    <text evidence="1">The sequence shown here is derived from an EMBL/GenBank/DDBJ whole genome shotgun (WGS) entry which is preliminary data.</text>
</comment>
<evidence type="ECO:0000313" key="1">
    <source>
        <dbReference type="EMBL" id="TNY21942.1"/>
    </source>
</evidence>
<name>A0A5C5G0H3_9BASI</name>
<evidence type="ECO:0008006" key="3">
    <source>
        <dbReference type="Google" id="ProtNLM"/>
    </source>
</evidence>
<dbReference type="Gene3D" id="3.80.10.10">
    <property type="entry name" value="Ribonuclease Inhibitor"/>
    <property type="match status" value="1"/>
</dbReference>
<evidence type="ECO:0000313" key="2">
    <source>
        <dbReference type="Proteomes" id="UP000311382"/>
    </source>
</evidence>
<dbReference type="EMBL" id="SOZI01000034">
    <property type="protein sequence ID" value="TNY21942.1"/>
    <property type="molecule type" value="Genomic_DNA"/>
</dbReference>
<organism evidence="1 2">
    <name type="scientific">Rhodotorula diobovata</name>
    <dbReference type="NCBI Taxonomy" id="5288"/>
    <lineage>
        <taxon>Eukaryota</taxon>
        <taxon>Fungi</taxon>
        <taxon>Dikarya</taxon>
        <taxon>Basidiomycota</taxon>
        <taxon>Pucciniomycotina</taxon>
        <taxon>Microbotryomycetes</taxon>
        <taxon>Sporidiobolales</taxon>
        <taxon>Sporidiobolaceae</taxon>
        <taxon>Rhodotorula</taxon>
    </lineage>
</organism>